<keyword evidence="4" id="KW-1185">Reference proteome</keyword>
<accession>A0A8J3QEA1</accession>
<keyword evidence="2" id="KW-0732">Signal</keyword>
<dbReference type="AlphaFoldDB" id="A0A8J3QEA1"/>
<sequence length="212" mass="21867">MPGRLLTLAGPFVAAVGLVFLPAAAFGAPAPTPSPAPPVKTIQITGTSLANPITVSSQRDPARQDALRSELTLFATQAGTAATLPPEKLGPKFTVVLSTDGKATEQYDLYPLATGGPRAYRPAEQPDKRQVGEAWFYGRISMPGALQAVGVPLQGLPADLGGGGGGAAPPTDAPDIGRMLGDWRNFMGLNIAVIIVVAAGVFALAYVLRRQV</sequence>
<evidence type="ECO:0000256" key="2">
    <source>
        <dbReference type="SAM" id="SignalP"/>
    </source>
</evidence>
<evidence type="ECO:0000256" key="1">
    <source>
        <dbReference type="SAM" id="Phobius"/>
    </source>
</evidence>
<feature type="signal peptide" evidence="2">
    <location>
        <begin position="1"/>
        <end position="25"/>
    </location>
</feature>
<organism evidence="3 4">
    <name type="scientific">Rhizocola hellebori</name>
    <dbReference type="NCBI Taxonomy" id="1392758"/>
    <lineage>
        <taxon>Bacteria</taxon>
        <taxon>Bacillati</taxon>
        <taxon>Actinomycetota</taxon>
        <taxon>Actinomycetes</taxon>
        <taxon>Micromonosporales</taxon>
        <taxon>Micromonosporaceae</taxon>
        <taxon>Rhizocola</taxon>
    </lineage>
</organism>
<name>A0A8J3QEA1_9ACTN</name>
<dbReference type="RefSeq" id="WP_203911893.1">
    <property type="nucleotide sequence ID" value="NZ_BONY01000045.1"/>
</dbReference>
<evidence type="ECO:0000313" key="3">
    <source>
        <dbReference type="EMBL" id="GIH08134.1"/>
    </source>
</evidence>
<gene>
    <name evidence="3" type="ORF">Rhe02_62010</name>
</gene>
<keyword evidence="1" id="KW-1133">Transmembrane helix</keyword>
<keyword evidence="1" id="KW-0812">Transmembrane</keyword>
<protein>
    <submittedName>
        <fullName evidence="3">Uncharacterized protein</fullName>
    </submittedName>
</protein>
<dbReference type="EMBL" id="BONY01000045">
    <property type="protein sequence ID" value="GIH08134.1"/>
    <property type="molecule type" value="Genomic_DNA"/>
</dbReference>
<evidence type="ECO:0000313" key="4">
    <source>
        <dbReference type="Proteomes" id="UP000612899"/>
    </source>
</evidence>
<reference evidence="3" key="1">
    <citation type="submission" date="2021-01" db="EMBL/GenBank/DDBJ databases">
        <title>Whole genome shotgun sequence of Rhizocola hellebori NBRC 109834.</title>
        <authorList>
            <person name="Komaki H."/>
            <person name="Tamura T."/>
        </authorList>
    </citation>
    <scope>NUCLEOTIDE SEQUENCE</scope>
    <source>
        <strain evidence="3">NBRC 109834</strain>
    </source>
</reference>
<feature type="chain" id="PRO_5035247841" evidence="2">
    <location>
        <begin position="26"/>
        <end position="212"/>
    </location>
</feature>
<keyword evidence="1" id="KW-0472">Membrane</keyword>
<comment type="caution">
    <text evidence="3">The sequence shown here is derived from an EMBL/GenBank/DDBJ whole genome shotgun (WGS) entry which is preliminary data.</text>
</comment>
<feature type="transmembrane region" description="Helical" evidence="1">
    <location>
        <begin position="186"/>
        <end position="208"/>
    </location>
</feature>
<proteinExistence type="predicted"/>
<dbReference type="Proteomes" id="UP000612899">
    <property type="component" value="Unassembled WGS sequence"/>
</dbReference>